<feature type="compositionally biased region" description="Polar residues" evidence="1">
    <location>
        <begin position="71"/>
        <end position="105"/>
    </location>
</feature>
<accession>A0AAE1Y896</accession>
<evidence type="ECO:0000313" key="3">
    <source>
        <dbReference type="Proteomes" id="UP001293254"/>
    </source>
</evidence>
<gene>
    <name evidence="2" type="ORF">Salat_1743800</name>
</gene>
<evidence type="ECO:0000313" key="2">
    <source>
        <dbReference type="EMBL" id="KAK4425498.1"/>
    </source>
</evidence>
<dbReference type="EMBL" id="JACGWO010000006">
    <property type="protein sequence ID" value="KAK4425498.1"/>
    <property type="molecule type" value="Genomic_DNA"/>
</dbReference>
<name>A0AAE1Y896_9LAMI</name>
<protein>
    <submittedName>
        <fullName evidence="2">Uncharacterized protein</fullName>
    </submittedName>
</protein>
<reference evidence="2" key="2">
    <citation type="journal article" date="2024" name="Plant">
        <title>Genomic evolution and insights into agronomic trait innovations of Sesamum species.</title>
        <authorList>
            <person name="Miao H."/>
            <person name="Wang L."/>
            <person name="Qu L."/>
            <person name="Liu H."/>
            <person name="Sun Y."/>
            <person name="Le M."/>
            <person name="Wang Q."/>
            <person name="Wei S."/>
            <person name="Zheng Y."/>
            <person name="Lin W."/>
            <person name="Duan Y."/>
            <person name="Cao H."/>
            <person name="Xiong S."/>
            <person name="Wang X."/>
            <person name="Wei L."/>
            <person name="Li C."/>
            <person name="Ma Q."/>
            <person name="Ju M."/>
            <person name="Zhao R."/>
            <person name="Li G."/>
            <person name="Mu C."/>
            <person name="Tian Q."/>
            <person name="Mei H."/>
            <person name="Zhang T."/>
            <person name="Gao T."/>
            <person name="Zhang H."/>
        </authorList>
    </citation>
    <scope>NUCLEOTIDE SEQUENCE</scope>
    <source>
        <strain evidence="2">3651</strain>
    </source>
</reference>
<reference evidence="2" key="1">
    <citation type="submission" date="2020-06" db="EMBL/GenBank/DDBJ databases">
        <authorList>
            <person name="Li T."/>
            <person name="Hu X."/>
            <person name="Zhang T."/>
            <person name="Song X."/>
            <person name="Zhang H."/>
            <person name="Dai N."/>
            <person name="Sheng W."/>
            <person name="Hou X."/>
            <person name="Wei L."/>
        </authorList>
    </citation>
    <scope>NUCLEOTIDE SEQUENCE</scope>
    <source>
        <strain evidence="2">3651</strain>
        <tissue evidence="2">Leaf</tissue>
    </source>
</reference>
<evidence type="ECO:0000256" key="1">
    <source>
        <dbReference type="SAM" id="MobiDB-lite"/>
    </source>
</evidence>
<organism evidence="2 3">
    <name type="scientific">Sesamum alatum</name>
    <dbReference type="NCBI Taxonomy" id="300844"/>
    <lineage>
        <taxon>Eukaryota</taxon>
        <taxon>Viridiplantae</taxon>
        <taxon>Streptophyta</taxon>
        <taxon>Embryophyta</taxon>
        <taxon>Tracheophyta</taxon>
        <taxon>Spermatophyta</taxon>
        <taxon>Magnoliopsida</taxon>
        <taxon>eudicotyledons</taxon>
        <taxon>Gunneridae</taxon>
        <taxon>Pentapetalae</taxon>
        <taxon>asterids</taxon>
        <taxon>lamiids</taxon>
        <taxon>Lamiales</taxon>
        <taxon>Pedaliaceae</taxon>
        <taxon>Sesamum</taxon>
    </lineage>
</organism>
<sequence length="114" mass="12244">MQVVGPPHIARPPAPRLSVGSYCWADLLVGSVNTDRLLNQSKKAGPAKQPRSNIKKPSPSAHMIQQQQQQPSPVHSGHNNSAQHKSSSARAAQCGYQANDQQQVHEAQPAKAAQ</sequence>
<keyword evidence="3" id="KW-1185">Reference proteome</keyword>
<dbReference type="AlphaFoldDB" id="A0AAE1Y896"/>
<proteinExistence type="predicted"/>
<comment type="caution">
    <text evidence="2">The sequence shown here is derived from an EMBL/GenBank/DDBJ whole genome shotgun (WGS) entry which is preliminary data.</text>
</comment>
<dbReference type="Proteomes" id="UP001293254">
    <property type="component" value="Unassembled WGS sequence"/>
</dbReference>
<feature type="region of interest" description="Disordered" evidence="1">
    <location>
        <begin position="38"/>
        <end position="114"/>
    </location>
</feature>